<dbReference type="KEGG" id="hoh:Hoch_0602"/>
<evidence type="ECO:0000313" key="2">
    <source>
        <dbReference type="EMBL" id="ACY13239.1"/>
    </source>
</evidence>
<accession>D0LLM2</accession>
<dbReference type="STRING" id="502025.Hoch_0602"/>
<feature type="region of interest" description="Disordered" evidence="1">
    <location>
        <begin position="897"/>
        <end position="934"/>
    </location>
</feature>
<feature type="compositionally biased region" description="Low complexity" evidence="1">
    <location>
        <begin position="925"/>
        <end position="934"/>
    </location>
</feature>
<dbReference type="RefSeq" id="WP_012825866.1">
    <property type="nucleotide sequence ID" value="NC_013440.1"/>
</dbReference>
<keyword evidence="3" id="KW-1185">Reference proteome</keyword>
<name>D0LLM2_HALO1</name>
<dbReference type="OrthoDB" id="9769734at2"/>
<evidence type="ECO:0000256" key="1">
    <source>
        <dbReference type="SAM" id="MobiDB-lite"/>
    </source>
</evidence>
<reference evidence="2 3" key="1">
    <citation type="journal article" date="2010" name="Stand. Genomic Sci.">
        <title>Complete genome sequence of Haliangium ochraceum type strain (SMP-2).</title>
        <authorList>
            <consortium name="US DOE Joint Genome Institute (JGI-PGF)"/>
            <person name="Ivanova N."/>
            <person name="Daum C."/>
            <person name="Lang E."/>
            <person name="Abt B."/>
            <person name="Kopitz M."/>
            <person name="Saunders E."/>
            <person name="Lapidus A."/>
            <person name="Lucas S."/>
            <person name="Glavina Del Rio T."/>
            <person name="Nolan M."/>
            <person name="Tice H."/>
            <person name="Copeland A."/>
            <person name="Cheng J.F."/>
            <person name="Chen F."/>
            <person name="Bruce D."/>
            <person name="Goodwin L."/>
            <person name="Pitluck S."/>
            <person name="Mavromatis K."/>
            <person name="Pati A."/>
            <person name="Mikhailova N."/>
            <person name="Chen A."/>
            <person name="Palaniappan K."/>
            <person name="Land M."/>
            <person name="Hauser L."/>
            <person name="Chang Y.J."/>
            <person name="Jeffries C.D."/>
            <person name="Detter J.C."/>
            <person name="Brettin T."/>
            <person name="Rohde M."/>
            <person name="Goker M."/>
            <person name="Bristow J."/>
            <person name="Markowitz V."/>
            <person name="Eisen J.A."/>
            <person name="Hugenholtz P."/>
            <person name="Kyrpides N.C."/>
            <person name="Klenk H.P."/>
        </authorList>
    </citation>
    <scope>NUCLEOTIDE SEQUENCE [LARGE SCALE GENOMIC DNA]</scope>
    <source>
        <strain evidence="3">DSM 14365 / CIP 107738 / JCM 11303 / AJ 13395 / SMP-2</strain>
    </source>
</reference>
<dbReference type="Proteomes" id="UP000001880">
    <property type="component" value="Chromosome"/>
</dbReference>
<proteinExistence type="predicted"/>
<feature type="region of interest" description="Disordered" evidence="1">
    <location>
        <begin position="1"/>
        <end position="24"/>
    </location>
</feature>
<dbReference type="Pfam" id="PF08665">
    <property type="entry name" value="PglZ"/>
    <property type="match status" value="1"/>
</dbReference>
<feature type="compositionally biased region" description="Low complexity" evidence="1">
    <location>
        <begin position="1"/>
        <end position="13"/>
    </location>
</feature>
<evidence type="ECO:0000313" key="3">
    <source>
        <dbReference type="Proteomes" id="UP000001880"/>
    </source>
</evidence>
<dbReference type="eggNOG" id="COG1524">
    <property type="taxonomic scope" value="Bacteria"/>
</dbReference>
<feature type="compositionally biased region" description="Basic and acidic residues" evidence="1">
    <location>
        <begin position="14"/>
        <end position="23"/>
    </location>
</feature>
<dbReference type="NCBIfam" id="NF033443">
    <property type="entry name" value="BREX_PglZ_6"/>
    <property type="match status" value="1"/>
</dbReference>
<dbReference type="HOGENOM" id="CLU_309202_0_0_7"/>
<sequence>MSADARAPGARAPGVRDSDDASRAQRLGLGPVSAALERDLRQFVRRHGLSVWLDPAGHYTELVDHLAQLPSAPEPGHLDYEVRAFRGSYLALMHELANLTSGVHPPRLLVHLPGLNDRSIRTTPLYELYKAGKCYSKSLDTAVSEAAAGRVPPDDLAALCARADLSLAAADAWLSERVSGGVGGGLRATLENISASALIGDLLRGEGVATRLRDPGDAAALWAHLEAALGLRADWARSTGAGEAADADADPGAQVGAQADTVRAEDVAFAMASWAQAVEYVGDLRRPPVSPLLAGVSALPAAVRTACGELAEHLRQAHADFYRRTADETEDRLADEVAAARAEDLGRIDTFRFEEDKILEAAIAALRAREFDRASEYVQVRAGLRSPWVALDAGRRAAWQLVAAATALGQAIADAGAKLAANDHDAALAAYCERGARVDRLHRELEQARFKLLGPQVPRFDAVRACLDDLRAAWRAWADAWAEGFTVLCERDGFLPRAELQQRHLFDDVVRAHAQAGTTALFLVDALRYEMATALLAAIVNIDGTAATSVRLDARFAELPTVTEVGMNALAPVSARGRLTPKIANGTFQGFSAGEFQVKDPETRRRAMGARVGGSTCPLLSLSEVLARDARSLKHSVAQARLVVVHSLEIDQAGEHGTGLAAFEDALHTLRNAWQLLRDAGIKRFVFTADHGFLLLDSGAGSGGAAAAQAHGRKIDPKRRHVISSVAADHSGEVRAPLSALGYDGSELHAMFPRTCAPFDTGARARDFVHGGNSLQERVIPVLSVVHRSDAGGTTLRYRVEVTDRDKPLGDLGGVHRLRAGVRVAGQSALDFGAAGEIELALRAREPADVSAELVSVSGGARIEGGRLLAKVGEDFELHFRLSGNTEARALVELHHPGRSAELEPGGPARRFSVTPAVKQRPADAEPTSAAAASEAARAPAASWLAQLPAGVREVFAHIEAHGVCVENEASALLGGARKLRRFSAEFEKHAALAPFGVRIDTVGGIKRYVKEGTRT</sequence>
<gene>
    <name evidence="2" type="ordered locus">Hoch_0602</name>
</gene>
<protein>
    <submittedName>
        <fullName evidence="2">PglZ domain protein</fullName>
    </submittedName>
</protein>
<dbReference type="AlphaFoldDB" id="D0LLM2"/>
<organism evidence="2 3">
    <name type="scientific">Haliangium ochraceum (strain DSM 14365 / JCM 11303 / SMP-2)</name>
    <dbReference type="NCBI Taxonomy" id="502025"/>
    <lineage>
        <taxon>Bacteria</taxon>
        <taxon>Pseudomonadati</taxon>
        <taxon>Myxococcota</taxon>
        <taxon>Polyangia</taxon>
        <taxon>Haliangiales</taxon>
        <taxon>Kofleriaceae</taxon>
        <taxon>Haliangium</taxon>
    </lineage>
</organism>
<dbReference type="EMBL" id="CP001804">
    <property type="protein sequence ID" value="ACY13239.1"/>
    <property type="molecule type" value="Genomic_DNA"/>
</dbReference>